<evidence type="ECO:0000256" key="4">
    <source>
        <dbReference type="ARBA" id="ARBA00022801"/>
    </source>
</evidence>
<feature type="binding site" evidence="6">
    <location>
        <position position="286"/>
    </location>
    <ligand>
        <name>substrate</name>
    </ligand>
</feature>
<feature type="binding site" evidence="6">
    <location>
        <position position="185"/>
    </location>
    <ligand>
        <name>substrate</name>
    </ligand>
</feature>
<keyword evidence="8" id="KW-1185">Reference proteome</keyword>
<evidence type="ECO:0000313" key="7">
    <source>
        <dbReference type="EMBL" id="GEK96201.1"/>
    </source>
</evidence>
<dbReference type="EC" id="3.5.1.2" evidence="3 6"/>
<feature type="binding site" evidence="6">
    <location>
        <position position="268"/>
    </location>
    <ligand>
        <name>substrate</name>
    </ligand>
</feature>
<dbReference type="Pfam" id="PF04960">
    <property type="entry name" value="Glutaminase"/>
    <property type="match status" value="1"/>
</dbReference>
<evidence type="ECO:0000313" key="8">
    <source>
        <dbReference type="Proteomes" id="UP000321079"/>
    </source>
</evidence>
<comment type="subunit">
    <text evidence="2 6">Homotetramer.</text>
</comment>
<gene>
    <name evidence="6 7" type="primary">glsA</name>
    <name evidence="7" type="ORF">GKA01_13980</name>
</gene>
<proteinExistence type="inferred from homology"/>
<protein>
    <recommendedName>
        <fullName evidence="3 6">Glutaminase</fullName>
        <ecNumber evidence="3 6">3.5.1.2</ecNumber>
    </recommendedName>
</protein>
<feature type="binding site" evidence="6">
    <location>
        <position position="138"/>
    </location>
    <ligand>
        <name>substrate</name>
    </ligand>
</feature>
<evidence type="ECO:0000256" key="5">
    <source>
        <dbReference type="ARBA" id="ARBA00049534"/>
    </source>
</evidence>
<dbReference type="AlphaFoldDB" id="A0A511B916"/>
<dbReference type="Gene3D" id="3.40.710.10">
    <property type="entry name" value="DD-peptidase/beta-lactamase superfamily"/>
    <property type="match status" value="1"/>
</dbReference>
<feature type="binding site" evidence="6">
    <location>
        <position position="192"/>
    </location>
    <ligand>
        <name>substrate</name>
    </ligand>
</feature>
<dbReference type="GO" id="GO:0006543">
    <property type="term" value="P:L-glutamine catabolic process"/>
    <property type="evidence" value="ECO:0007669"/>
    <property type="project" value="TreeGrafter"/>
</dbReference>
<keyword evidence="4 6" id="KW-0378">Hydrolase</keyword>
<dbReference type="PANTHER" id="PTHR12544:SF29">
    <property type="entry name" value="GLUTAMINASE"/>
    <property type="match status" value="1"/>
</dbReference>
<dbReference type="Proteomes" id="UP000321079">
    <property type="component" value="Unassembled WGS sequence"/>
</dbReference>
<name>A0A511B916_9PROT</name>
<evidence type="ECO:0000256" key="2">
    <source>
        <dbReference type="ARBA" id="ARBA00011881"/>
    </source>
</evidence>
<comment type="catalytic activity">
    <reaction evidence="5 6">
        <text>L-glutamine + H2O = L-glutamate + NH4(+)</text>
        <dbReference type="Rhea" id="RHEA:15889"/>
        <dbReference type="ChEBI" id="CHEBI:15377"/>
        <dbReference type="ChEBI" id="CHEBI:28938"/>
        <dbReference type="ChEBI" id="CHEBI:29985"/>
        <dbReference type="ChEBI" id="CHEBI:58359"/>
        <dbReference type="EC" id="3.5.1.2"/>
    </reaction>
</comment>
<organism evidence="7 8">
    <name type="scientific">Gluconobacter kanchanaburiensis NBRC 103587</name>
    <dbReference type="NCBI Taxonomy" id="1307948"/>
    <lineage>
        <taxon>Bacteria</taxon>
        <taxon>Pseudomonadati</taxon>
        <taxon>Pseudomonadota</taxon>
        <taxon>Alphaproteobacteria</taxon>
        <taxon>Acetobacterales</taxon>
        <taxon>Acetobacteraceae</taxon>
        <taxon>Gluconobacter</taxon>
    </lineage>
</organism>
<dbReference type="EMBL" id="BJVA01000006">
    <property type="protein sequence ID" value="GEK96201.1"/>
    <property type="molecule type" value="Genomic_DNA"/>
</dbReference>
<evidence type="ECO:0000256" key="1">
    <source>
        <dbReference type="ARBA" id="ARBA00011076"/>
    </source>
</evidence>
<dbReference type="FunFam" id="3.40.710.10:FF:000005">
    <property type="entry name" value="Glutaminase"/>
    <property type="match status" value="1"/>
</dbReference>
<keyword evidence="6" id="KW-0007">Acetylation</keyword>
<evidence type="ECO:0000256" key="3">
    <source>
        <dbReference type="ARBA" id="ARBA00012918"/>
    </source>
</evidence>
<comment type="caution">
    <text evidence="7">The sequence shown here is derived from an EMBL/GenBank/DDBJ whole genome shotgun (WGS) entry which is preliminary data.</text>
</comment>
<dbReference type="GO" id="GO:0004359">
    <property type="term" value="F:glutaminase activity"/>
    <property type="evidence" value="ECO:0007669"/>
    <property type="project" value="UniProtKB-UniRule"/>
</dbReference>
<dbReference type="InterPro" id="IPR015868">
    <property type="entry name" value="Glutaminase"/>
</dbReference>
<dbReference type="PANTHER" id="PTHR12544">
    <property type="entry name" value="GLUTAMINASE"/>
    <property type="match status" value="1"/>
</dbReference>
<feature type="binding site" evidence="6">
    <location>
        <position position="88"/>
    </location>
    <ligand>
        <name>substrate</name>
    </ligand>
</feature>
<dbReference type="NCBIfam" id="TIGR03814">
    <property type="entry name" value="Gln_ase"/>
    <property type="match status" value="1"/>
</dbReference>
<evidence type="ECO:0000256" key="6">
    <source>
        <dbReference type="HAMAP-Rule" id="MF_00313"/>
    </source>
</evidence>
<comment type="similarity">
    <text evidence="1 6">Belongs to the glutaminase family.</text>
</comment>
<reference evidence="7 8" key="1">
    <citation type="submission" date="2019-07" db="EMBL/GenBank/DDBJ databases">
        <title>Whole genome shotgun sequence of Gluconobacter kanchanaburiensis NBRC 103587.</title>
        <authorList>
            <person name="Hosoyama A."/>
            <person name="Uohara A."/>
            <person name="Ohji S."/>
            <person name="Ichikawa N."/>
        </authorList>
    </citation>
    <scope>NUCLEOTIDE SEQUENCE [LARGE SCALE GENOMIC DNA]</scope>
    <source>
        <strain evidence="7 8">NBRC 103587</strain>
    </source>
</reference>
<dbReference type="HAMAP" id="MF_00313">
    <property type="entry name" value="Glutaminase"/>
    <property type="match status" value="1"/>
</dbReference>
<feature type="binding site" evidence="6">
    <location>
        <position position="216"/>
    </location>
    <ligand>
        <name>substrate</name>
    </ligand>
</feature>
<dbReference type="InterPro" id="IPR012338">
    <property type="entry name" value="Beta-lactam/transpept-like"/>
</dbReference>
<sequence length="342" mass="36881">MPVGIPACETVVLSITSRFAFRGHMTTLASIISSIAEEMRTASERGAVANYIPPLARVDLDRFGMAVVGMDGETHTVGDAEVPFSVQSVSKVFSLSMALNTMGDELWGRVRQEPSGSAFNSIVQLENEHGIPRNPFINAGAIVVADILVSRYGRDRAQSRLLDFLRPLVSEPGSVDIDTDVARQERETGYRNMALANYMRTFGNIRNVVEDTLDFYFHQCALTMSCHQLAQVGTYLMTGGLNPLTGERVMSERNAQTILALMMMCGHYDGSGAFAIRVGLPGKSGVGGGILAVAPGVSSIAVWSPGLNAQGNSLLGTRALERLVQHTGWSVFRASPWIVNPS</sequence>
<dbReference type="NCBIfam" id="NF002133">
    <property type="entry name" value="PRK00971.1-2"/>
    <property type="match status" value="1"/>
</dbReference>
<dbReference type="GO" id="GO:0006537">
    <property type="term" value="P:glutamate biosynthetic process"/>
    <property type="evidence" value="ECO:0007669"/>
    <property type="project" value="TreeGrafter"/>
</dbReference>
<dbReference type="SUPFAM" id="SSF56601">
    <property type="entry name" value="beta-lactamase/transpeptidase-like"/>
    <property type="match status" value="1"/>
</dbReference>
<accession>A0A511B916</accession>